<evidence type="ECO:0000313" key="4">
    <source>
        <dbReference type="EMBL" id="VAW79091.1"/>
    </source>
</evidence>
<feature type="non-terminal residue" evidence="4">
    <location>
        <position position="1"/>
    </location>
</feature>
<protein>
    <submittedName>
        <fullName evidence="4">Type I restriction-modification system, specificity subunit S</fullName>
    </submittedName>
</protein>
<organism evidence="4">
    <name type="scientific">hydrothermal vent metagenome</name>
    <dbReference type="NCBI Taxonomy" id="652676"/>
    <lineage>
        <taxon>unclassified sequences</taxon>
        <taxon>metagenomes</taxon>
        <taxon>ecological metagenomes</taxon>
    </lineage>
</organism>
<evidence type="ECO:0000256" key="2">
    <source>
        <dbReference type="ARBA" id="ARBA00023125"/>
    </source>
</evidence>
<proteinExistence type="predicted"/>
<dbReference type="PANTHER" id="PTHR30408">
    <property type="entry name" value="TYPE-1 RESTRICTION ENZYME ECOKI SPECIFICITY PROTEIN"/>
    <property type="match status" value="1"/>
</dbReference>
<evidence type="ECO:0000256" key="1">
    <source>
        <dbReference type="ARBA" id="ARBA00022747"/>
    </source>
</evidence>
<dbReference type="GO" id="GO:0003677">
    <property type="term" value="F:DNA binding"/>
    <property type="evidence" value="ECO:0007669"/>
    <property type="project" value="UniProtKB-KW"/>
</dbReference>
<dbReference type="AlphaFoldDB" id="A0A3B0YI16"/>
<dbReference type="SUPFAM" id="SSF116734">
    <property type="entry name" value="DNA methylase specificity domain"/>
    <property type="match status" value="2"/>
</dbReference>
<name>A0A3B0YI16_9ZZZZ</name>
<sequence length="281" mass="32055">AAWRAIVESNIISGAAVDRVPLTKFPGFGVQLPALDVQRRITSVLSAYDDLIENNRRRIQLLEQAARLLYKEWFVHLRFPGHEHVKIKGGVPEGWEKVLLSEMCMDIRKSVNPSDLPPDAPYIGLEHIPRRSITLNEWGKACEVDSNKFKFAEGDILFGKIRPYFHKVGFTLIDGIASSDAIVIRPIETHLYYYVLFLLSSDEFVTLASKTVREGSKMPRADWRFLLKSEFRRPSAILLELFSETVKPISRQLRNLALHNQQLAHARDLLLPRLMNGEVVA</sequence>
<gene>
    <name evidence="4" type="ORF">MNBD_GAMMA13-764</name>
</gene>
<dbReference type="PANTHER" id="PTHR30408:SF13">
    <property type="entry name" value="TYPE I RESTRICTION ENZYME HINDI SPECIFICITY SUBUNIT"/>
    <property type="match status" value="1"/>
</dbReference>
<dbReference type="Gene3D" id="3.90.220.20">
    <property type="entry name" value="DNA methylase specificity domains"/>
    <property type="match status" value="2"/>
</dbReference>
<accession>A0A3B0YI16</accession>
<keyword evidence="1" id="KW-0680">Restriction system</keyword>
<dbReference type="InterPro" id="IPR044946">
    <property type="entry name" value="Restrct_endonuc_typeI_TRD_sf"/>
</dbReference>
<reference evidence="4" key="1">
    <citation type="submission" date="2018-06" db="EMBL/GenBank/DDBJ databases">
        <authorList>
            <person name="Zhirakovskaya E."/>
        </authorList>
    </citation>
    <scope>NUCLEOTIDE SEQUENCE</scope>
</reference>
<evidence type="ECO:0000256" key="3">
    <source>
        <dbReference type="SAM" id="Coils"/>
    </source>
</evidence>
<keyword evidence="2" id="KW-0238">DNA-binding</keyword>
<keyword evidence="3" id="KW-0175">Coiled coil</keyword>
<dbReference type="EMBL" id="UOFK01000178">
    <property type="protein sequence ID" value="VAW79091.1"/>
    <property type="molecule type" value="Genomic_DNA"/>
</dbReference>
<feature type="coiled-coil region" evidence="3">
    <location>
        <begin position="45"/>
        <end position="72"/>
    </location>
</feature>
<dbReference type="GO" id="GO:0009307">
    <property type="term" value="P:DNA restriction-modification system"/>
    <property type="evidence" value="ECO:0007669"/>
    <property type="project" value="UniProtKB-KW"/>
</dbReference>
<dbReference type="InterPro" id="IPR052021">
    <property type="entry name" value="Type-I_RS_S_subunit"/>
</dbReference>